<reference evidence="4 5" key="1">
    <citation type="journal article" date="2018" name="New Phytol.">
        <title>Phylogenomics of Endogonaceae and evolution of mycorrhizas within Mucoromycota.</title>
        <authorList>
            <person name="Chang Y."/>
            <person name="Desiro A."/>
            <person name="Na H."/>
            <person name="Sandor L."/>
            <person name="Lipzen A."/>
            <person name="Clum A."/>
            <person name="Barry K."/>
            <person name="Grigoriev I.V."/>
            <person name="Martin F.M."/>
            <person name="Stajich J.E."/>
            <person name="Smith M.E."/>
            <person name="Bonito G."/>
            <person name="Spatafora J.W."/>
        </authorList>
    </citation>
    <scope>NUCLEOTIDE SEQUENCE [LARGE SCALE GENOMIC DNA]</scope>
    <source>
        <strain evidence="4 5">GMNB39</strain>
    </source>
</reference>
<feature type="domain" description="Helicase-associated putative binding" evidence="2">
    <location>
        <begin position="60"/>
        <end position="106"/>
    </location>
</feature>
<protein>
    <submittedName>
        <fullName evidence="4">Uncharacterized protein</fullName>
    </submittedName>
</protein>
<evidence type="ECO:0000313" key="4">
    <source>
        <dbReference type="EMBL" id="RUP48645.1"/>
    </source>
</evidence>
<organism evidence="4 5">
    <name type="scientific">Jimgerdemannia flammicorona</name>
    <dbReference type="NCBI Taxonomy" id="994334"/>
    <lineage>
        <taxon>Eukaryota</taxon>
        <taxon>Fungi</taxon>
        <taxon>Fungi incertae sedis</taxon>
        <taxon>Mucoromycota</taxon>
        <taxon>Mucoromycotina</taxon>
        <taxon>Endogonomycetes</taxon>
        <taxon>Endogonales</taxon>
        <taxon>Endogonaceae</taxon>
        <taxon>Jimgerdemannia</taxon>
    </lineage>
</organism>
<evidence type="ECO:0000259" key="3">
    <source>
        <dbReference type="Pfam" id="PF25806"/>
    </source>
</evidence>
<dbReference type="EMBL" id="RBNI01003159">
    <property type="protein sequence ID" value="RUP48645.1"/>
    <property type="molecule type" value="Genomic_DNA"/>
</dbReference>
<dbReference type="Proteomes" id="UP000268093">
    <property type="component" value="Unassembled WGS sequence"/>
</dbReference>
<dbReference type="AlphaFoldDB" id="A0A433DCV1"/>
<feature type="compositionally biased region" description="Acidic residues" evidence="1">
    <location>
        <begin position="151"/>
        <end position="160"/>
    </location>
</feature>
<feature type="domain" description="ERCC6L2-like ribbon-helix-helix" evidence="3">
    <location>
        <begin position="191"/>
        <end position="238"/>
    </location>
</feature>
<sequence length="241" mass="27462">MFFPTIQIADLHVDEAEAREDKDDNGEEAMNEEVGVFDEYEMSVKAIAEEIMNPPKFGEEEELKRQSRLERDTVAAILEDCGVSYTHVNENIIGSSEIEERIGKKALKAVESDVRMHMPAFRNDLSEGENGEDSEETVDDAEADDWRNNTEDEDEEDDEFSIGKRKRKRKLAAGAKSGQAGKRKLPLIGNTPVHVRQHQLAEMAQYLGFESTKKFADRVLEVGRREQKAFLNKYYKFKGVI</sequence>
<dbReference type="InterPro" id="IPR057931">
    <property type="entry name" value="RHH_ERCC6L2"/>
</dbReference>
<feature type="compositionally biased region" description="Acidic residues" evidence="1">
    <location>
        <begin position="126"/>
        <end position="143"/>
    </location>
</feature>
<feature type="region of interest" description="Disordered" evidence="1">
    <location>
        <begin position="121"/>
        <end position="185"/>
    </location>
</feature>
<dbReference type="Pfam" id="PF14773">
    <property type="entry name" value="VIGSSK"/>
    <property type="match status" value="1"/>
</dbReference>
<name>A0A433DCV1_9FUNG</name>
<dbReference type="InterPro" id="IPR029256">
    <property type="entry name" value="Heliccase-ass-bd"/>
</dbReference>
<proteinExistence type="predicted"/>
<accession>A0A433DCV1</accession>
<dbReference type="Pfam" id="PF25806">
    <property type="entry name" value="RHH_ERCC6L2"/>
    <property type="match status" value="1"/>
</dbReference>
<comment type="caution">
    <text evidence="4">The sequence shown here is derived from an EMBL/GenBank/DDBJ whole genome shotgun (WGS) entry which is preliminary data.</text>
</comment>
<evidence type="ECO:0000259" key="2">
    <source>
        <dbReference type="Pfam" id="PF14773"/>
    </source>
</evidence>
<keyword evidence="5" id="KW-1185">Reference proteome</keyword>
<evidence type="ECO:0000313" key="5">
    <source>
        <dbReference type="Proteomes" id="UP000268093"/>
    </source>
</evidence>
<evidence type="ECO:0000256" key="1">
    <source>
        <dbReference type="SAM" id="MobiDB-lite"/>
    </source>
</evidence>
<gene>
    <name evidence="4" type="ORF">BC936DRAFT_144255</name>
</gene>